<dbReference type="CDD" id="cd02189">
    <property type="entry name" value="delta_zeta_tubulin-like"/>
    <property type="match status" value="1"/>
</dbReference>
<keyword evidence="10" id="KW-0539">Nucleus</keyword>
<evidence type="ECO:0000256" key="10">
    <source>
        <dbReference type="ARBA" id="ARBA00023242"/>
    </source>
</evidence>
<sequence length="508" mass="55883">MSIVTVQLGQCGNQLGASVLDALADEWGRAKSPLVRQAIRETFFQEVPGKSREKDQPFFQERERWKGGERDGQSELPSPEEDRERVARAVLIDMEPKVVRACLRKHTQGCTAVNSREREKRLRWRYNPRSSFCQQSGSANNWAHGFYKHGPAVEAQLLEKLKVQLEACERLDGILLVQSLAGGTGSGLGAFVTQLLRDSLPTTPIVNVCVWPFASGEVAVQSYNAALSVAAAYEDSDAVLLFENDRFGRLAQQTAETQGGTHIQQPVSRTTASFHSLNRKMAEHTLPMILPDGAASPVGFPGGPGPLRAAVRHLCSHPAYKMVTSRVVPQVRDGALSFSEESWSGLVRRLQGMYRRHSVVDLEHGDPVVEFAGGKEEGGACPSVWEGMRTGGNVGIAGSLYVRGDDWWEAPVETFGHQRNWSALALDPLQIHGSSHNFRGHRRSAALLSNCQSCLPPLQCTSRRAFEMLSVGAHLHLFEAHGLEQDEMWAALQAVDQIALSYQSLPFS</sequence>
<dbReference type="PRINTS" id="PR01224">
    <property type="entry name" value="DELTATUBULIN"/>
</dbReference>
<dbReference type="PROSITE" id="PS00227">
    <property type="entry name" value="TUBULIN"/>
    <property type="match status" value="1"/>
</dbReference>
<evidence type="ECO:0000256" key="4">
    <source>
        <dbReference type="ARBA" id="ARBA00009636"/>
    </source>
</evidence>
<dbReference type="InterPro" id="IPR000217">
    <property type="entry name" value="Tubulin"/>
</dbReference>
<evidence type="ECO:0000256" key="1">
    <source>
        <dbReference type="ARBA" id="ARBA00004114"/>
    </source>
</evidence>
<comment type="function">
    <text evidence="13">Acts as a positive regulator of hedgehog signaling and regulates ciliary function.</text>
</comment>
<dbReference type="InterPro" id="IPR002967">
    <property type="entry name" value="Delta_tubulin"/>
</dbReference>
<accession>A0A0G4HD30</accession>
<dbReference type="GO" id="GO:0030030">
    <property type="term" value="P:cell projection organization"/>
    <property type="evidence" value="ECO:0007669"/>
    <property type="project" value="UniProtKB-KW"/>
</dbReference>
<evidence type="ECO:0000256" key="8">
    <source>
        <dbReference type="ARBA" id="ARBA00022794"/>
    </source>
</evidence>
<dbReference type="GO" id="GO:0005874">
    <property type="term" value="C:microtubule"/>
    <property type="evidence" value="ECO:0007669"/>
    <property type="project" value="UniProtKB-KW"/>
</dbReference>
<keyword evidence="8" id="KW-0970">Cilium biogenesis/degradation</keyword>
<dbReference type="GO" id="GO:0007017">
    <property type="term" value="P:microtubule-based process"/>
    <property type="evidence" value="ECO:0007669"/>
    <property type="project" value="InterPro"/>
</dbReference>
<evidence type="ECO:0000256" key="14">
    <source>
        <dbReference type="RuleBase" id="RU000352"/>
    </source>
</evidence>
<dbReference type="Gene3D" id="3.40.50.1440">
    <property type="entry name" value="Tubulin/FtsZ, GTPase domain"/>
    <property type="match status" value="1"/>
</dbReference>
<protein>
    <recommendedName>
        <fullName evidence="5">Tubulin delta chain</fullName>
    </recommendedName>
    <alternativeName>
        <fullName evidence="12">Delta-tubulin</fullName>
    </alternativeName>
</protein>
<evidence type="ECO:0000256" key="6">
    <source>
        <dbReference type="ARBA" id="ARBA00022701"/>
    </source>
</evidence>
<evidence type="ECO:0000313" key="17">
    <source>
        <dbReference type="EMBL" id="CEM41770.1"/>
    </source>
</evidence>
<comment type="similarity">
    <text evidence="4 14">Belongs to the tubulin family.</text>
</comment>
<evidence type="ECO:0000256" key="2">
    <source>
        <dbReference type="ARBA" id="ARBA00004123"/>
    </source>
</evidence>
<feature type="compositionally biased region" description="Basic and acidic residues" evidence="15">
    <location>
        <begin position="49"/>
        <end position="73"/>
    </location>
</feature>
<dbReference type="InterPro" id="IPR017975">
    <property type="entry name" value="Tubulin_CS"/>
</dbReference>
<name>A0A0G4HD30_9ALVE</name>
<dbReference type="PANTHER" id="PTHR11588">
    <property type="entry name" value="TUBULIN"/>
    <property type="match status" value="1"/>
</dbReference>
<evidence type="ECO:0000256" key="9">
    <source>
        <dbReference type="ARBA" id="ARBA00023134"/>
    </source>
</evidence>
<evidence type="ECO:0000256" key="3">
    <source>
        <dbReference type="ARBA" id="ARBA00004138"/>
    </source>
</evidence>
<comment type="subcellular location">
    <subcellularLocation>
        <location evidence="3">Cell projection</location>
        <location evidence="3">Cilium</location>
    </subcellularLocation>
    <subcellularLocation>
        <location evidence="1">Cytoplasm</location>
        <location evidence="1">Cytoskeleton</location>
        <location evidence="1">Microtubule organizing center</location>
        <location evidence="1">Centrosome</location>
        <location evidence="1">Centriole</location>
    </subcellularLocation>
    <subcellularLocation>
        <location evidence="2">Nucleus</location>
    </subcellularLocation>
</comment>
<dbReference type="GO" id="GO:0005200">
    <property type="term" value="F:structural constituent of cytoskeleton"/>
    <property type="evidence" value="ECO:0007669"/>
    <property type="project" value="InterPro"/>
</dbReference>
<gene>
    <name evidence="17" type="ORF">Cvel_26241</name>
</gene>
<dbReference type="AlphaFoldDB" id="A0A0G4HD30"/>
<dbReference type="VEuPathDB" id="CryptoDB:Cvel_26241"/>
<proteinExistence type="inferred from homology"/>
<evidence type="ECO:0000256" key="7">
    <source>
        <dbReference type="ARBA" id="ARBA00022741"/>
    </source>
</evidence>
<dbReference type="EMBL" id="CDMZ01002306">
    <property type="protein sequence ID" value="CEM41770.1"/>
    <property type="molecule type" value="Genomic_DNA"/>
</dbReference>
<keyword evidence="7 14" id="KW-0547">Nucleotide-binding</keyword>
<evidence type="ECO:0000259" key="16">
    <source>
        <dbReference type="SMART" id="SM00864"/>
    </source>
</evidence>
<evidence type="ECO:0000256" key="13">
    <source>
        <dbReference type="ARBA" id="ARBA00046149"/>
    </source>
</evidence>
<evidence type="ECO:0000256" key="11">
    <source>
        <dbReference type="ARBA" id="ARBA00023273"/>
    </source>
</evidence>
<feature type="domain" description="Tubulin/FtsZ GTPase" evidence="16">
    <location>
        <begin position="80"/>
        <end position="282"/>
    </location>
</feature>
<dbReference type="PhylomeDB" id="A0A0G4HD30"/>
<dbReference type="GO" id="GO:0005525">
    <property type="term" value="F:GTP binding"/>
    <property type="evidence" value="ECO:0007669"/>
    <property type="project" value="UniProtKB-UniRule"/>
</dbReference>
<keyword evidence="6 14" id="KW-0493">Microtubule</keyword>
<dbReference type="PRINTS" id="PR01161">
    <property type="entry name" value="TUBULIN"/>
</dbReference>
<evidence type="ECO:0000256" key="12">
    <source>
        <dbReference type="ARBA" id="ARBA00030594"/>
    </source>
</evidence>
<dbReference type="SUPFAM" id="SSF55307">
    <property type="entry name" value="Tubulin C-terminal domain-like"/>
    <property type="match status" value="1"/>
</dbReference>
<dbReference type="InterPro" id="IPR008280">
    <property type="entry name" value="Tub_FtsZ_C"/>
</dbReference>
<dbReference type="SMART" id="SM00864">
    <property type="entry name" value="Tubulin"/>
    <property type="match status" value="1"/>
</dbReference>
<reference evidence="17" key="1">
    <citation type="submission" date="2014-11" db="EMBL/GenBank/DDBJ databases">
        <authorList>
            <person name="Otto D Thomas"/>
            <person name="Naeem Raeece"/>
        </authorList>
    </citation>
    <scope>NUCLEOTIDE SEQUENCE</scope>
</reference>
<dbReference type="InterPro" id="IPR036525">
    <property type="entry name" value="Tubulin/FtsZ_GTPase_sf"/>
</dbReference>
<organism evidence="17">
    <name type="scientific">Chromera velia CCMP2878</name>
    <dbReference type="NCBI Taxonomy" id="1169474"/>
    <lineage>
        <taxon>Eukaryota</taxon>
        <taxon>Sar</taxon>
        <taxon>Alveolata</taxon>
        <taxon>Colpodellida</taxon>
        <taxon>Chromeraceae</taxon>
        <taxon>Chromera</taxon>
    </lineage>
</organism>
<keyword evidence="11" id="KW-0966">Cell projection</keyword>
<dbReference type="SUPFAM" id="SSF52490">
    <property type="entry name" value="Tubulin nucleotide-binding domain-like"/>
    <property type="match status" value="1"/>
</dbReference>
<evidence type="ECO:0000256" key="15">
    <source>
        <dbReference type="SAM" id="MobiDB-lite"/>
    </source>
</evidence>
<feature type="region of interest" description="Disordered" evidence="15">
    <location>
        <begin position="46"/>
        <end position="83"/>
    </location>
</feature>
<keyword evidence="9 14" id="KW-0342">GTP-binding</keyword>
<evidence type="ECO:0000256" key="5">
    <source>
        <dbReference type="ARBA" id="ARBA00014184"/>
    </source>
</evidence>
<dbReference type="Pfam" id="PF00091">
    <property type="entry name" value="Tubulin"/>
    <property type="match status" value="1"/>
</dbReference>
<dbReference type="GO" id="GO:0005929">
    <property type="term" value="C:cilium"/>
    <property type="evidence" value="ECO:0007669"/>
    <property type="project" value="UniProtKB-SubCell"/>
</dbReference>
<dbReference type="InterPro" id="IPR003008">
    <property type="entry name" value="Tubulin_FtsZ_GTPase"/>
</dbReference>
<dbReference type="GO" id="GO:0005634">
    <property type="term" value="C:nucleus"/>
    <property type="evidence" value="ECO:0007669"/>
    <property type="project" value="UniProtKB-SubCell"/>
</dbReference>
<dbReference type="GO" id="GO:0005814">
    <property type="term" value="C:centriole"/>
    <property type="evidence" value="ECO:0007669"/>
    <property type="project" value="UniProtKB-SubCell"/>
</dbReference>